<proteinExistence type="predicted"/>
<dbReference type="InterPro" id="IPR000944">
    <property type="entry name" value="Tscrpt_reg_Rrf2"/>
</dbReference>
<gene>
    <name evidence="1" type="ORF">SAMN04488101_11678</name>
</gene>
<dbReference type="SUPFAM" id="SSF46785">
    <property type="entry name" value="Winged helix' DNA-binding domain"/>
    <property type="match status" value="1"/>
</dbReference>
<sequence length="149" mass="16453">MALPLYCNNYNYSMNNSRFAISLHILTLLEKAKGELMSSDYIAGSININPVLVRKELSNLRNHGFVESKEGKNGGSSLAKSADNICLDEVYSAVKQNNLLGVSKNTPNPQCPVGKQINKHLDNLYESTEKVLLKELSGKTLADFSRAFD</sequence>
<evidence type="ECO:0000313" key="1">
    <source>
        <dbReference type="EMBL" id="SMD13374.1"/>
    </source>
</evidence>
<dbReference type="Gene3D" id="1.10.10.10">
    <property type="entry name" value="Winged helix-like DNA-binding domain superfamily/Winged helix DNA-binding domain"/>
    <property type="match status" value="1"/>
</dbReference>
<protein>
    <submittedName>
        <fullName evidence="1">Transcriptional regulator, BadM/Rrf2 family</fullName>
    </submittedName>
</protein>
<name>A0A1W2EUI4_9SPHI</name>
<evidence type="ECO:0000313" key="2">
    <source>
        <dbReference type="Proteomes" id="UP000192678"/>
    </source>
</evidence>
<dbReference type="InterPro" id="IPR036390">
    <property type="entry name" value="WH_DNA-bd_sf"/>
</dbReference>
<dbReference type="STRING" id="475255.SAMN04488101_11678"/>
<organism evidence="1 2">
    <name type="scientific">Pedobacter nyackensis</name>
    <dbReference type="NCBI Taxonomy" id="475255"/>
    <lineage>
        <taxon>Bacteria</taxon>
        <taxon>Pseudomonadati</taxon>
        <taxon>Bacteroidota</taxon>
        <taxon>Sphingobacteriia</taxon>
        <taxon>Sphingobacteriales</taxon>
        <taxon>Sphingobacteriaceae</taxon>
        <taxon>Pedobacter</taxon>
    </lineage>
</organism>
<keyword evidence="2" id="KW-1185">Reference proteome</keyword>
<dbReference type="EMBL" id="FWYB01000016">
    <property type="protein sequence ID" value="SMD13374.1"/>
    <property type="molecule type" value="Genomic_DNA"/>
</dbReference>
<dbReference type="GO" id="GO:0003700">
    <property type="term" value="F:DNA-binding transcription factor activity"/>
    <property type="evidence" value="ECO:0007669"/>
    <property type="project" value="TreeGrafter"/>
</dbReference>
<dbReference type="Proteomes" id="UP000192678">
    <property type="component" value="Unassembled WGS sequence"/>
</dbReference>
<dbReference type="GO" id="GO:0005829">
    <property type="term" value="C:cytosol"/>
    <property type="evidence" value="ECO:0007669"/>
    <property type="project" value="TreeGrafter"/>
</dbReference>
<dbReference type="PANTHER" id="PTHR33221:SF15">
    <property type="entry name" value="HTH-TYPE TRANSCRIPTIONAL REGULATOR YWGB-RELATED"/>
    <property type="match status" value="1"/>
</dbReference>
<dbReference type="InterPro" id="IPR036388">
    <property type="entry name" value="WH-like_DNA-bd_sf"/>
</dbReference>
<dbReference type="PROSITE" id="PS51197">
    <property type="entry name" value="HTH_RRF2_2"/>
    <property type="match status" value="1"/>
</dbReference>
<dbReference type="Pfam" id="PF02082">
    <property type="entry name" value="Rrf2"/>
    <property type="match status" value="1"/>
</dbReference>
<dbReference type="AlphaFoldDB" id="A0A1W2EUI4"/>
<dbReference type="PANTHER" id="PTHR33221">
    <property type="entry name" value="WINGED HELIX-TURN-HELIX TRANSCRIPTIONAL REGULATOR, RRF2 FAMILY"/>
    <property type="match status" value="1"/>
</dbReference>
<reference evidence="1 2" key="1">
    <citation type="submission" date="2017-04" db="EMBL/GenBank/DDBJ databases">
        <authorList>
            <person name="Afonso C.L."/>
            <person name="Miller P.J."/>
            <person name="Scott M.A."/>
            <person name="Spackman E."/>
            <person name="Goraichik I."/>
            <person name="Dimitrov K.M."/>
            <person name="Suarez D.L."/>
            <person name="Swayne D.E."/>
        </authorList>
    </citation>
    <scope>NUCLEOTIDE SEQUENCE [LARGE SCALE GENOMIC DNA]</scope>
    <source>
        <strain evidence="1 2">DSM 19625</strain>
    </source>
</reference>
<accession>A0A1W2EUI4</accession>